<keyword evidence="2" id="KW-1185">Reference proteome</keyword>
<organism evidence="1 2">
    <name type="scientific">Takifugu flavidus</name>
    <name type="common">sansaifugu</name>
    <dbReference type="NCBI Taxonomy" id="433684"/>
    <lineage>
        <taxon>Eukaryota</taxon>
        <taxon>Metazoa</taxon>
        <taxon>Chordata</taxon>
        <taxon>Craniata</taxon>
        <taxon>Vertebrata</taxon>
        <taxon>Euteleostomi</taxon>
        <taxon>Actinopterygii</taxon>
        <taxon>Neopterygii</taxon>
        <taxon>Teleostei</taxon>
        <taxon>Neoteleostei</taxon>
        <taxon>Acanthomorphata</taxon>
        <taxon>Eupercaria</taxon>
        <taxon>Tetraodontiformes</taxon>
        <taxon>Tetradontoidea</taxon>
        <taxon>Tetraodontidae</taxon>
        <taxon>Takifugu</taxon>
    </lineage>
</organism>
<evidence type="ECO:0000313" key="1">
    <source>
        <dbReference type="EMBL" id="TWW68440.1"/>
    </source>
</evidence>
<gene>
    <name evidence="1" type="ORF">D4764_19G0002380</name>
</gene>
<dbReference type="Proteomes" id="UP000324091">
    <property type="component" value="Chromosome 19"/>
</dbReference>
<dbReference type="EMBL" id="RHFK02000011">
    <property type="protein sequence ID" value="TWW68440.1"/>
    <property type="molecule type" value="Genomic_DNA"/>
</dbReference>
<proteinExistence type="predicted"/>
<comment type="caution">
    <text evidence="1">The sequence shown here is derived from an EMBL/GenBank/DDBJ whole genome shotgun (WGS) entry which is preliminary data.</text>
</comment>
<dbReference type="AlphaFoldDB" id="A0A5C6NQL8"/>
<sequence length="95" mass="10681">MLSVKDRERDREKAGQVDLVKTCRHPPDHQQPDKDGILLVDLLVPGLQIHLLRFNSFTTLPWAPIRPVLSGQTVSPVVGQWHCKIPKNITNSGVQ</sequence>
<evidence type="ECO:0000313" key="2">
    <source>
        <dbReference type="Proteomes" id="UP000324091"/>
    </source>
</evidence>
<reference evidence="1 2" key="1">
    <citation type="submission" date="2019-04" db="EMBL/GenBank/DDBJ databases">
        <title>Chromosome genome assembly for Takifugu flavidus.</title>
        <authorList>
            <person name="Xiao S."/>
        </authorList>
    </citation>
    <scope>NUCLEOTIDE SEQUENCE [LARGE SCALE GENOMIC DNA]</scope>
    <source>
        <strain evidence="1">HTHZ2018</strain>
        <tissue evidence="1">Muscle</tissue>
    </source>
</reference>
<accession>A0A5C6NQL8</accession>
<protein>
    <submittedName>
        <fullName evidence="1">Uncharacterized protein</fullName>
    </submittedName>
</protein>
<name>A0A5C6NQL8_9TELE</name>